<dbReference type="EMBL" id="KQ437258">
    <property type="protein sequence ID" value="KOX67301.1"/>
    <property type="molecule type" value="Genomic_DNA"/>
</dbReference>
<gene>
    <name evidence="2" type="ORF">WN51_00079</name>
</gene>
<feature type="repeat" description="TPR" evidence="1">
    <location>
        <begin position="7"/>
        <end position="40"/>
    </location>
</feature>
<reference evidence="2 3" key="1">
    <citation type="submission" date="2015-07" db="EMBL/GenBank/DDBJ databases">
        <title>The genome of Melipona quadrifasciata.</title>
        <authorList>
            <person name="Pan H."/>
            <person name="Kapheim K."/>
        </authorList>
    </citation>
    <scope>NUCLEOTIDE SEQUENCE [LARGE SCALE GENOMIC DNA]</scope>
    <source>
        <strain evidence="2">0111107301</strain>
        <tissue evidence="2">Whole body</tissue>
    </source>
</reference>
<keyword evidence="3" id="KW-1185">Reference proteome</keyword>
<evidence type="ECO:0000313" key="3">
    <source>
        <dbReference type="Proteomes" id="UP000053105"/>
    </source>
</evidence>
<dbReference type="Gene3D" id="1.25.40.10">
    <property type="entry name" value="Tetratricopeptide repeat domain"/>
    <property type="match status" value="1"/>
</dbReference>
<dbReference type="SUPFAM" id="SSF48452">
    <property type="entry name" value="TPR-like"/>
    <property type="match status" value="1"/>
</dbReference>
<dbReference type="OrthoDB" id="69711at2759"/>
<keyword evidence="1" id="KW-0802">TPR repeat</keyword>
<dbReference type="Proteomes" id="UP000053105">
    <property type="component" value="Unassembled WGS sequence"/>
</dbReference>
<proteinExistence type="predicted"/>
<evidence type="ECO:0000313" key="2">
    <source>
        <dbReference type="EMBL" id="KOX67301.1"/>
    </source>
</evidence>
<sequence length="57" mass="6792">IDPNFYSQNLLMLGKTYLKLNQKDQALKYLKRTVEYPAKNEDDRDAKQEAQKLLKNF</sequence>
<dbReference type="STRING" id="166423.A0A0N0U2S7"/>
<dbReference type="InterPro" id="IPR019734">
    <property type="entry name" value="TPR_rpt"/>
</dbReference>
<name>A0A0N0U2S7_9HYME</name>
<dbReference type="PROSITE" id="PS50005">
    <property type="entry name" value="TPR"/>
    <property type="match status" value="1"/>
</dbReference>
<protein>
    <submittedName>
        <fullName evidence="2">Regulator of microtubule dynamics protein 1</fullName>
    </submittedName>
</protein>
<evidence type="ECO:0000256" key="1">
    <source>
        <dbReference type="PROSITE-ProRule" id="PRU00339"/>
    </source>
</evidence>
<dbReference type="InterPro" id="IPR011990">
    <property type="entry name" value="TPR-like_helical_dom_sf"/>
</dbReference>
<feature type="non-terminal residue" evidence="2">
    <location>
        <position position="1"/>
    </location>
</feature>
<organism evidence="2 3">
    <name type="scientific">Melipona quadrifasciata</name>
    <dbReference type="NCBI Taxonomy" id="166423"/>
    <lineage>
        <taxon>Eukaryota</taxon>
        <taxon>Metazoa</taxon>
        <taxon>Ecdysozoa</taxon>
        <taxon>Arthropoda</taxon>
        <taxon>Hexapoda</taxon>
        <taxon>Insecta</taxon>
        <taxon>Pterygota</taxon>
        <taxon>Neoptera</taxon>
        <taxon>Endopterygota</taxon>
        <taxon>Hymenoptera</taxon>
        <taxon>Apocrita</taxon>
        <taxon>Aculeata</taxon>
        <taxon>Apoidea</taxon>
        <taxon>Anthophila</taxon>
        <taxon>Apidae</taxon>
        <taxon>Melipona</taxon>
    </lineage>
</organism>
<dbReference type="AlphaFoldDB" id="A0A0N0U2S7"/>
<accession>A0A0N0U2S7</accession>